<keyword evidence="2" id="KW-1185">Reference proteome</keyword>
<protein>
    <submittedName>
        <fullName evidence="1">Uncharacterized protein</fullName>
    </submittedName>
</protein>
<gene>
    <name evidence="1" type="ORF">SAMN06295960_2256</name>
</gene>
<accession>A0A1X7KBV9</accession>
<dbReference type="RefSeq" id="WP_085494439.1">
    <property type="nucleotide sequence ID" value="NZ_FXAZ01000002.1"/>
</dbReference>
<reference evidence="1 2" key="1">
    <citation type="submission" date="2017-04" db="EMBL/GenBank/DDBJ databases">
        <authorList>
            <person name="Afonso C.L."/>
            <person name="Miller P.J."/>
            <person name="Scott M.A."/>
            <person name="Spackman E."/>
            <person name="Goraichik I."/>
            <person name="Dimitrov K.M."/>
            <person name="Suarez D.L."/>
            <person name="Swayne D.E."/>
        </authorList>
    </citation>
    <scope>NUCLEOTIDE SEQUENCE [LARGE SCALE GENOMIC DNA]</scope>
    <source>
        <strain evidence="1 2">11</strain>
    </source>
</reference>
<evidence type="ECO:0000313" key="1">
    <source>
        <dbReference type="EMBL" id="SMG37862.1"/>
    </source>
</evidence>
<organism evidence="1 2">
    <name type="scientific">Paenibacillus aquistagni</name>
    <dbReference type="NCBI Taxonomy" id="1852522"/>
    <lineage>
        <taxon>Bacteria</taxon>
        <taxon>Bacillati</taxon>
        <taxon>Bacillota</taxon>
        <taxon>Bacilli</taxon>
        <taxon>Bacillales</taxon>
        <taxon>Paenibacillaceae</taxon>
        <taxon>Paenibacillus</taxon>
    </lineage>
</organism>
<dbReference type="AlphaFoldDB" id="A0A1X7KBV9"/>
<proteinExistence type="predicted"/>
<name>A0A1X7KBV9_9BACL</name>
<dbReference type="PROSITE" id="PS51257">
    <property type="entry name" value="PROKAR_LIPOPROTEIN"/>
    <property type="match status" value="1"/>
</dbReference>
<evidence type="ECO:0000313" key="2">
    <source>
        <dbReference type="Proteomes" id="UP000193834"/>
    </source>
</evidence>
<dbReference type="EMBL" id="FXAZ01000002">
    <property type="protein sequence ID" value="SMG37862.1"/>
    <property type="molecule type" value="Genomic_DNA"/>
</dbReference>
<dbReference type="Proteomes" id="UP000193834">
    <property type="component" value="Unassembled WGS sequence"/>
</dbReference>
<sequence>MHAIKRYGAAAAVIMASLLLLLSACMRTPSISEVLDRDIIKDDYTILDTIDVDNGQLVFYQRQTFQDIGVAAANTSMERSSVQYSGQLSTAAGTPNRHYFSLELEGQPYSIYFGRLDEPRQAPVSIRFWDAENEEEALVHKASVLNIEGASLWYMVFDHRYEKLFDVIDQQDNG</sequence>